<feature type="region of interest" description="Disordered" evidence="1">
    <location>
        <begin position="1"/>
        <end position="27"/>
    </location>
</feature>
<evidence type="ECO:0000313" key="3">
    <source>
        <dbReference type="Proteomes" id="UP000824998"/>
    </source>
</evidence>
<gene>
    <name evidence="2" type="ORF">BJ875DRAFT_249250</name>
</gene>
<accession>A0A9P7YLZ7</accession>
<protein>
    <submittedName>
        <fullName evidence="2">Uncharacterized protein</fullName>
    </submittedName>
</protein>
<feature type="compositionally biased region" description="Basic and acidic residues" evidence="1">
    <location>
        <begin position="14"/>
        <end position="27"/>
    </location>
</feature>
<keyword evidence="3" id="KW-1185">Reference proteome</keyword>
<comment type="caution">
    <text evidence="2">The sequence shown here is derived from an EMBL/GenBank/DDBJ whole genome shotgun (WGS) entry which is preliminary data.</text>
</comment>
<reference evidence="2" key="1">
    <citation type="journal article" date="2021" name="IMA Fungus">
        <title>Genomic characterization of three marine fungi, including Emericellopsis atlantica sp. nov. with signatures of a generalist lifestyle and marine biomass degradation.</title>
        <authorList>
            <person name="Hagestad O.C."/>
            <person name="Hou L."/>
            <person name="Andersen J.H."/>
            <person name="Hansen E.H."/>
            <person name="Altermark B."/>
            <person name="Li C."/>
            <person name="Kuhnert E."/>
            <person name="Cox R.J."/>
            <person name="Crous P.W."/>
            <person name="Spatafora J.W."/>
            <person name="Lail K."/>
            <person name="Amirebrahimi M."/>
            <person name="Lipzen A."/>
            <person name="Pangilinan J."/>
            <person name="Andreopoulos W."/>
            <person name="Hayes R.D."/>
            <person name="Ng V."/>
            <person name="Grigoriev I.V."/>
            <person name="Jackson S.A."/>
            <person name="Sutton T.D.S."/>
            <person name="Dobson A.D.W."/>
            <person name="Rama T."/>
        </authorList>
    </citation>
    <scope>NUCLEOTIDE SEQUENCE</scope>
    <source>
        <strain evidence="2">TRa018bII</strain>
    </source>
</reference>
<evidence type="ECO:0000313" key="2">
    <source>
        <dbReference type="EMBL" id="KAG9235987.1"/>
    </source>
</evidence>
<proteinExistence type="predicted"/>
<dbReference type="EMBL" id="MU251417">
    <property type="protein sequence ID" value="KAG9235987.1"/>
    <property type="molecule type" value="Genomic_DNA"/>
</dbReference>
<dbReference type="AlphaFoldDB" id="A0A9P7YLZ7"/>
<sequence>MQAMFRVLTGSGVSRRENRPSRWSHTIERAPSPSVDMFPQAVASHNNKCKCLRSILAIQVRCLQVVVETIEFPFEIFRDPFYLARFFVILDLRTSLARFERVPTYLRISRAFFPITSTFYISFDHLTSGNISSSISTSSTCGRPVAQNYILIANVGPATRPRAPNSRPGKTCLLLVFRSKILREPFIWIVFGHFGIWSSRKILHFYRSFLVRSNTTARHVVLPVSWLPG</sequence>
<dbReference type="Proteomes" id="UP000824998">
    <property type="component" value="Unassembled WGS sequence"/>
</dbReference>
<evidence type="ECO:0000256" key="1">
    <source>
        <dbReference type="SAM" id="MobiDB-lite"/>
    </source>
</evidence>
<organism evidence="2 3">
    <name type="scientific">Amylocarpus encephaloides</name>
    <dbReference type="NCBI Taxonomy" id="45428"/>
    <lineage>
        <taxon>Eukaryota</taxon>
        <taxon>Fungi</taxon>
        <taxon>Dikarya</taxon>
        <taxon>Ascomycota</taxon>
        <taxon>Pezizomycotina</taxon>
        <taxon>Leotiomycetes</taxon>
        <taxon>Helotiales</taxon>
        <taxon>Helotiales incertae sedis</taxon>
        <taxon>Amylocarpus</taxon>
    </lineage>
</organism>
<name>A0A9P7YLZ7_9HELO</name>